<dbReference type="PANTHER" id="PTHR12863:SF1">
    <property type="entry name" value="FATTY ACID 2-HYDROXYLASE"/>
    <property type="match status" value="1"/>
</dbReference>
<evidence type="ECO:0000256" key="8">
    <source>
        <dbReference type="ARBA" id="ARBA00022832"/>
    </source>
</evidence>
<dbReference type="STRING" id="90262.A0A1X2HYY0"/>
<keyword evidence="8 16" id="KW-0276">Fatty acid metabolism</keyword>
<feature type="binding site" evidence="17">
    <location>
        <position position="310"/>
    </location>
    <ligand>
        <name>Zn(2+)</name>
        <dbReference type="ChEBI" id="CHEBI:29105"/>
        <label>1</label>
    </ligand>
</feature>
<dbReference type="SUPFAM" id="SSF55856">
    <property type="entry name" value="Cytochrome b5-like heme/steroid binding domain"/>
    <property type="match status" value="1"/>
</dbReference>
<evidence type="ECO:0000256" key="11">
    <source>
        <dbReference type="ARBA" id="ARBA00023002"/>
    </source>
</evidence>
<evidence type="ECO:0000256" key="14">
    <source>
        <dbReference type="ARBA" id="ARBA00023136"/>
    </source>
</evidence>
<evidence type="ECO:0000256" key="19">
    <source>
        <dbReference type="SAM" id="Phobius"/>
    </source>
</evidence>
<evidence type="ECO:0000256" key="10">
    <source>
        <dbReference type="ARBA" id="ARBA00022989"/>
    </source>
</evidence>
<keyword evidence="9 17" id="KW-0862">Zinc</keyword>
<keyword evidence="3 16" id="KW-0444">Lipid biosynthesis</keyword>
<dbReference type="InterPro" id="IPR001199">
    <property type="entry name" value="Cyt_B5-like_heme/steroid-bd"/>
</dbReference>
<keyword evidence="14 16" id="KW-0472">Membrane</keyword>
<dbReference type="Pfam" id="PF00173">
    <property type="entry name" value="Cyt-b5"/>
    <property type="match status" value="1"/>
</dbReference>
<feature type="binding site" evidence="17">
    <location>
        <position position="224"/>
    </location>
    <ligand>
        <name>Zn(2+)</name>
        <dbReference type="ChEBI" id="CHEBI:29105"/>
        <label>1</label>
    </ligand>
</feature>
<dbReference type="EMBL" id="MCGE01000044">
    <property type="protein sequence ID" value="ORZ05435.1"/>
    <property type="molecule type" value="Genomic_DNA"/>
</dbReference>
<sequence length="368" mass="42341">MKTYTIKDVEEHNTIDSCWMIYDNKVYNVTDFATDHPGGQDIFLQFAGTDVSSILSDETVHTHSDSAYDLLDEYCIGVLSTNTTTTLEDEHAQQEHPYHHQSAAAATLGIQKQTAQMGHERDQLFLNLNQPLFPQLWNATYSKAFYLEQVHRPRFTSHYVPYFSDPIMDLLSRTTWYTVPLLWLPFIAYQLWQSVHAPFGSVQNTYQGFGLGVLFWTLLEYILHRFLFHLDDLLPDHPIALLVHFTLHGIHHHMPMDRLRLVMPPALTIVISFPIFKLANTLFSATTAHAFMGGAFFGYVCYDMVHYYLHHAHVMKLHFKEMKRYHLAHHYKNFESGFGITSKLWDHVFGTVLELPNEGGGASSSSSL</sequence>
<comment type="caution">
    <text evidence="21">The sequence shown here is derived from an EMBL/GenBank/DDBJ whole genome shotgun (WGS) entry which is preliminary data.</text>
</comment>
<keyword evidence="12 16" id="KW-0408">Iron</keyword>
<evidence type="ECO:0000256" key="15">
    <source>
        <dbReference type="ARBA" id="ARBA00023160"/>
    </source>
</evidence>
<keyword evidence="6 16" id="KW-0479">Metal-binding</keyword>
<keyword evidence="11 16" id="KW-0560">Oxidoreductase</keyword>
<evidence type="ECO:0000256" key="9">
    <source>
        <dbReference type="ARBA" id="ARBA00022833"/>
    </source>
</evidence>
<feature type="transmembrane region" description="Helical" evidence="19">
    <location>
        <begin position="259"/>
        <end position="276"/>
    </location>
</feature>
<feature type="binding site" evidence="17">
    <location>
        <position position="329"/>
    </location>
    <ligand>
        <name>Zn(2+)</name>
        <dbReference type="ChEBI" id="CHEBI:29105"/>
        <label>1</label>
    </ligand>
</feature>
<evidence type="ECO:0000256" key="3">
    <source>
        <dbReference type="ARBA" id="ARBA00022516"/>
    </source>
</evidence>
<dbReference type="InterPro" id="IPR014430">
    <property type="entry name" value="Scs7"/>
</dbReference>
<evidence type="ECO:0000259" key="20">
    <source>
        <dbReference type="PROSITE" id="PS50255"/>
    </source>
</evidence>
<dbReference type="GO" id="GO:0006633">
    <property type="term" value="P:fatty acid biosynthetic process"/>
    <property type="evidence" value="ECO:0007669"/>
    <property type="project" value="UniProtKB-KW"/>
</dbReference>
<keyword evidence="15 16" id="KW-0275">Fatty acid biosynthesis</keyword>
<evidence type="ECO:0000313" key="22">
    <source>
        <dbReference type="Proteomes" id="UP000193560"/>
    </source>
</evidence>
<feature type="binding site" evidence="17">
    <location>
        <position position="326"/>
    </location>
    <ligand>
        <name>Zn(2+)</name>
        <dbReference type="ChEBI" id="CHEBI:29105"/>
        <label>2</label>
    </ligand>
</feature>
<dbReference type="InterPro" id="IPR036400">
    <property type="entry name" value="Cyt_B5-like_heme/steroid_sf"/>
</dbReference>
<feature type="binding site" evidence="17">
    <location>
        <position position="251"/>
    </location>
    <ligand>
        <name>Zn(2+)</name>
        <dbReference type="ChEBI" id="CHEBI:29105"/>
        <label>1</label>
    </ligand>
</feature>
<keyword evidence="5 19" id="KW-0812">Transmembrane</keyword>
<proteinExistence type="inferred from homology"/>
<dbReference type="PIRSF" id="PIRSF005149">
    <property type="entry name" value="IPC-B_HD"/>
    <property type="match status" value="1"/>
</dbReference>
<comment type="similarity">
    <text evidence="2 16">Belongs to the sterol desaturase family. SCS7 subfamily.</text>
</comment>
<feature type="binding site" evidence="17">
    <location>
        <position position="252"/>
    </location>
    <ligand>
        <name>Zn(2+)</name>
        <dbReference type="ChEBI" id="CHEBI:29105"/>
        <label>1</label>
    </ligand>
</feature>
<accession>A0A1X2HYY0</accession>
<evidence type="ECO:0000256" key="13">
    <source>
        <dbReference type="ARBA" id="ARBA00023098"/>
    </source>
</evidence>
<protein>
    <recommendedName>
        <fullName evidence="16">Ceramide very long chain fatty acid hydroxylase</fullName>
        <ecNumber evidence="16">1.-.-.-</ecNumber>
    </recommendedName>
</protein>
<evidence type="ECO:0000256" key="2">
    <source>
        <dbReference type="ARBA" id="ARBA00005747"/>
    </source>
</evidence>
<keyword evidence="22" id="KW-1185">Reference proteome</keyword>
<evidence type="ECO:0000313" key="21">
    <source>
        <dbReference type="EMBL" id="ORZ05435.1"/>
    </source>
</evidence>
<dbReference type="SMART" id="SM01117">
    <property type="entry name" value="Cyt-b5"/>
    <property type="match status" value="1"/>
</dbReference>
<evidence type="ECO:0000256" key="7">
    <source>
        <dbReference type="ARBA" id="ARBA00022824"/>
    </source>
</evidence>
<dbReference type="GO" id="GO:0005506">
    <property type="term" value="F:iron ion binding"/>
    <property type="evidence" value="ECO:0007669"/>
    <property type="project" value="UniProtKB-UniRule"/>
</dbReference>
<dbReference type="Proteomes" id="UP000193560">
    <property type="component" value="Unassembled WGS sequence"/>
</dbReference>
<feature type="transmembrane region" description="Helical" evidence="19">
    <location>
        <begin position="288"/>
        <end position="309"/>
    </location>
</feature>
<comment type="cofactor">
    <cofactor evidence="18">
        <name>Fe cation</name>
        <dbReference type="ChEBI" id="CHEBI:24875"/>
    </cofactor>
</comment>
<feature type="binding site" description="axial binding residue" evidence="18">
    <location>
        <position position="36"/>
    </location>
    <ligand>
        <name>heme</name>
        <dbReference type="ChEBI" id="CHEBI:30413"/>
    </ligand>
    <ligandPart>
        <name>Fe</name>
        <dbReference type="ChEBI" id="CHEBI:18248"/>
    </ligandPart>
</feature>
<dbReference type="PANTHER" id="PTHR12863">
    <property type="entry name" value="FATTY ACID HYDROXYLASE"/>
    <property type="match status" value="1"/>
</dbReference>
<evidence type="ECO:0000256" key="6">
    <source>
        <dbReference type="ARBA" id="ARBA00022723"/>
    </source>
</evidence>
<evidence type="ECO:0000256" key="12">
    <source>
        <dbReference type="ARBA" id="ARBA00023004"/>
    </source>
</evidence>
<gene>
    <name evidence="21" type="ORF">BCR42DRAFT_384578</name>
</gene>
<feature type="binding site" evidence="17">
    <location>
        <position position="229"/>
    </location>
    <ligand>
        <name>Zn(2+)</name>
        <dbReference type="ChEBI" id="CHEBI:29105"/>
        <label>1</label>
    </ligand>
</feature>
<reference evidence="21 22" key="1">
    <citation type="submission" date="2016-07" db="EMBL/GenBank/DDBJ databases">
        <title>Pervasive Adenine N6-methylation of Active Genes in Fungi.</title>
        <authorList>
            <consortium name="DOE Joint Genome Institute"/>
            <person name="Mondo S.J."/>
            <person name="Dannebaum R.O."/>
            <person name="Kuo R.C."/>
            <person name="Labutti K."/>
            <person name="Haridas S."/>
            <person name="Kuo A."/>
            <person name="Salamov A."/>
            <person name="Ahrendt S.R."/>
            <person name="Lipzen A."/>
            <person name="Sullivan W."/>
            <person name="Andreopoulos W.B."/>
            <person name="Clum A."/>
            <person name="Lindquist E."/>
            <person name="Daum C."/>
            <person name="Ramamoorthy G.K."/>
            <person name="Gryganskyi A."/>
            <person name="Culley D."/>
            <person name="Magnuson J.K."/>
            <person name="James T.Y."/>
            <person name="O'Malley M.A."/>
            <person name="Stajich J.E."/>
            <person name="Spatafora J.W."/>
            <person name="Visel A."/>
            <person name="Grigoriev I.V."/>
        </authorList>
    </citation>
    <scope>NUCLEOTIDE SEQUENCE [LARGE SCALE GENOMIC DNA]</scope>
    <source>
        <strain evidence="21 22">NRRL 1336</strain>
    </source>
</reference>
<feature type="binding site" evidence="17">
    <location>
        <position position="248"/>
    </location>
    <ligand>
        <name>Zn(2+)</name>
        <dbReference type="ChEBI" id="CHEBI:29105"/>
        <label>1</label>
    </ligand>
</feature>
<comment type="subcellular location">
    <subcellularLocation>
        <location evidence="1">Endoplasmic reticulum membrane</location>
        <topology evidence="1">Multi-pass membrane protein</topology>
    </subcellularLocation>
</comment>
<evidence type="ECO:0000256" key="17">
    <source>
        <dbReference type="PIRSR" id="PIRSR005149-1"/>
    </source>
</evidence>
<name>A0A1X2HYY0_9FUNG</name>
<dbReference type="PRINTS" id="PR00363">
    <property type="entry name" value="CYTOCHROMEB5"/>
</dbReference>
<dbReference type="AlphaFoldDB" id="A0A1X2HYY0"/>
<feature type="binding site" evidence="17">
    <location>
        <position position="330"/>
    </location>
    <ligand>
        <name>Zn(2+)</name>
        <dbReference type="ChEBI" id="CHEBI:29105"/>
        <label>2</label>
    </ligand>
</feature>
<feature type="domain" description="Cytochrome b5 heme-binding" evidence="20">
    <location>
        <begin position="1"/>
        <end position="80"/>
    </location>
</feature>
<dbReference type="GO" id="GO:0005789">
    <property type="term" value="C:endoplasmic reticulum membrane"/>
    <property type="evidence" value="ECO:0007669"/>
    <property type="project" value="UniProtKB-SubCell"/>
</dbReference>
<organism evidence="21 22">
    <name type="scientific">Absidia repens</name>
    <dbReference type="NCBI Taxonomy" id="90262"/>
    <lineage>
        <taxon>Eukaryota</taxon>
        <taxon>Fungi</taxon>
        <taxon>Fungi incertae sedis</taxon>
        <taxon>Mucoromycota</taxon>
        <taxon>Mucoromycotina</taxon>
        <taxon>Mucoromycetes</taxon>
        <taxon>Mucorales</taxon>
        <taxon>Cunninghamellaceae</taxon>
        <taxon>Absidia</taxon>
    </lineage>
</organism>
<dbReference type="GO" id="GO:0080132">
    <property type="term" value="F:fatty acid 2-hydroxylase activity"/>
    <property type="evidence" value="ECO:0007669"/>
    <property type="project" value="InterPro"/>
</dbReference>
<evidence type="ECO:0000256" key="18">
    <source>
        <dbReference type="PIRSR" id="PIRSR005149-50"/>
    </source>
</evidence>
<feature type="binding site" description="axial binding residue" evidence="18">
    <location>
        <position position="63"/>
    </location>
    <ligand>
        <name>heme</name>
        <dbReference type="ChEBI" id="CHEBI:30413"/>
    </ligand>
    <ligandPart>
        <name>Fe</name>
        <dbReference type="ChEBI" id="CHEBI:18248"/>
    </ligandPart>
</feature>
<keyword evidence="10 19" id="KW-1133">Transmembrane helix</keyword>
<dbReference type="OrthoDB" id="2204368at2759"/>
<keyword evidence="4 18" id="KW-0349">Heme</keyword>
<feature type="binding site" evidence="17">
    <location>
        <position position="306"/>
    </location>
    <ligand>
        <name>Zn(2+)</name>
        <dbReference type="ChEBI" id="CHEBI:29105"/>
        <label>1</label>
    </ligand>
</feature>
<comment type="function">
    <text evidence="16">Ceramide hydroxylase involved in the hydroxylation of sphingolipid-associated very long chain fatty acids. Postulated to hydroxylate the very long chain fatty acid of dihydroceramides and phytoceramides at C-2.</text>
</comment>
<evidence type="ECO:0000256" key="1">
    <source>
        <dbReference type="ARBA" id="ARBA00004477"/>
    </source>
</evidence>
<dbReference type="PROSITE" id="PS50255">
    <property type="entry name" value="CYTOCHROME_B5_2"/>
    <property type="match status" value="1"/>
</dbReference>
<dbReference type="Gene3D" id="3.10.120.10">
    <property type="entry name" value="Cytochrome b5-like heme/steroid binding domain"/>
    <property type="match status" value="1"/>
</dbReference>
<dbReference type="FunFam" id="3.10.120.10:FF:000002">
    <property type="entry name" value="Cytochrome b5 type B"/>
    <property type="match status" value="1"/>
</dbReference>
<dbReference type="InterPro" id="IPR006694">
    <property type="entry name" value="Fatty_acid_hydroxylase"/>
</dbReference>
<keyword evidence="13 16" id="KW-0443">Lipid metabolism</keyword>
<comment type="cofactor">
    <cofactor evidence="16 17">
        <name>Zn(2+)</name>
        <dbReference type="ChEBI" id="CHEBI:29105"/>
    </cofactor>
    <text evidence="16 17">Binds 2 Zn(2+) ions per subunit that likely form a catalytic dimetal center.</text>
</comment>
<keyword evidence="7 16" id="KW-0256">Endoplasmic reticulum</keyword>
<evidence type="ECO:0000256" key="16">
    <source>
        <dbReference type="PIRNR" id="PIRNR005149"/>
    </source>
</evidence>
<dbReference type="Pfam" id="PF04116">
    <property type="entry name" value="FA_hydroxylase"/>
    <property type="match status" value="1"/>
</dbReference>
<dbReference type="EC" id="1.-.-.-" evidence="16"/>
<evidence type="ECO:0000256" key="4">
    <source>
        <dbReference type="ARBA" id="ARBA00022617"/>
    </source>
</evidence>
<evidence type="ECO:0000256" key="5">
    <source>
        <dbReference type="ARBA" id="ARBA00022692"/>
    </source>
</evidence>